<dbReference type="Pfam" id="PF01612">
    <property type="entry name" value="DNA_pol_A_exo1"/>
    <property type="match status" value="1"/>
</dbReference>
<dbReference type="InterPro" id="IPR051086">
    <property type="entry name" value="RNase_D-like"/>
</dbReference>
<dbReference type="EMBL" id="BAAAQX010000084">
    <property type="protein sequence ID" value="GAA2220227.1"/>
    <property type="molecule type" value="Genomic_DNA"/>
</dbReference>
<dbReference type="InterPro" id="IPR012337">
    <property type="entry name" value="RNaseH-like_sf"/>
</dbReference>
<dbReference type="RefSeq" id="WP_344496597.1">
    <property type="nucleotide sequence ID" value="NZ_BAAAQX010000084.1"/>
</dbReference>
<dbReference type="InterPro" id="IPR036397">
    <property type="entry name" value="RNaseH_sf"/>
</dbReference>
<evidence type="ECO:0000313" key="3">
    <source>
        <dbReference type="Proteomes" id="UP001499843"/>
    </source>
</evidence>
<dbReference type="SMART" id="SM00474">
    <property type="entry name" value="35EXOc"/>
    <property type="match status" value="1"/>
</dbReference>
<dbReference type="PANTHER" id="PTHR47649">
    <property type="entry name" value="RIBONUCLEASE D"/>
    <property type="match status" value="1"/>
</dbReference>
<keyword evidence="3" id="KW-1185">Reference proteome</keyword>
<name>A0ABN3D5A4_9ACTN</name>
<dbReference type="Proteomes" id="UP001499843">
    <property type="component" value="Unassembled WGS sequence"/>
</dbReference>
<dbReference type="PANTHER" id="PTHR47649:SF1">
    <property type="entry name" value="RIBONUCLEASE D"/>
    <property type="match status" value="1"/>
</dbReference>
<dbReference type="InterPro" id="IPR002562">
    <property type="entry name" value="3'-5'_exonuclease_dom"/>
</dbReference>
<reference evidence="2 3" key="1">
    <citation type="journal article" date="2019" name="Int. J. Syst. Evol. Microbiol.">
        <title>The Global Catalogue of Microorganisms (GCM) 10K type strain sequencing project: providing services to taxonomists for standard genome sequencing and annotation.</title>
        <authorList>
            <consortium name="The Broad Institute Genomics Platform"/>
            <consortium name="The Broad Institute Genome Sequencing Center for Infectious Disease"/>
            <person name="Wu L."/>
            <person name="Ma J."/>
        </authorList>
    </citation>
    <scope>NUCLEOTIDE SEQUENCE [LARGE SCALE GENOMIC DNA]</scope>
    <source>
        <strain evidence="2 3">JCM 16114</strain>
    </source>
</reference>
<organism evidence="2 3">
    <name type="scientific">Nonomuraea monospora</name>
    <dbReference type="NCBI Taxonomy" id="568818"/>
    <lineage>
        <taxon>Bacteria</taxon>
        <taxon>Bacillati</taxon>
        <taxon>Actinomycetota</taxon>
        <taxon>Actinomycetes</taxon>
        <taxon>Streptosporangiales</taxon>
        <taxon>Streptosporangiaceae</taxon>
        <taxon>Nonomuraea</taxon>
    </lineage>
</organism>
<evidence type="ECO:0000259" key="1">
    <source>
        <dbReference type="SMART" id="SM00474"/>
    </source>
</evidence>
<feature type="domain" description="3'-5' exonuclease" evidence="1">
    <location>
        <begin position="4"/>
        <end position="175"/>
    </location>
</feature>
<dbReference type="CDD" id="cd06142">
    <property type="entry name" value="RNaseD_exo"/>
    <property type="match status" value="1"/>
</dbReference>
<protein>
    <submittedName>
        <fullName evidence="2">Ribonuclease D</fullName>
    </submittedName>
</protein>
<evidence type="ECO:0000313" key="2">
    <source>
        <dbReference type="EMBL" id="GAA2220227.1"/>
    </source>
</evidence>
<sequence length="207" mass="23312">MLSQTSLVEGDLPDDLLPALRHAGLVACDIETSGLDWKRARIATVQLYTPDVGAIVLKIRSTPPRRFISAMEDRSIIKVFHHAPFDLRFLRAHWGVDATTIICTKVASRLIDPDADRSQHSLKYLLQRYLGVDISKAQQTSDWAAPSLSAEQIEYAAEDVRHLLDLWTALESRLGHADLLPLYRRCMAFMPTQVQLEIRGVVDVFAH</sequence>
<proteinExistence type="predicted"/>
<gene>
    <name evidence="2" type="ORF">GCM10009850_122050</name>
</gene>
<dbReference type="Gene3D" id="3.30.420.10">
    <property type="entry name" value="Ribonuclease H-like superfamily/Ribonuclease H"/>
    <property type="match status" value="1"/>
</dbReference>
<accession>A0ABN3D5A4</accession>
<dbReference type="SUPFAM" id="SSF53098">
    <property type="entry name" value="Ribonuclease H-like"/>
    <property type="match status" value="1"/>
</dbReference>
<comment type="caution">
    <text evidence="2">The sequence shown here is derived from an EMBL/GenBank/DDBJ whole genome shotgun (WGS) entry which is preliminary data.</text>
</comment>